<dbReference type="CDD" id="cd20694">
    <property type="entry name" value="CdiI_Ct-like"/>
    <property type="match status" value="1"/>
</dbReference>
<reference evidence="1" key="1">
    <citation type="submission" date="2020-07" db="EMBL/GenBank/DDBJ databases">
        <title>Huge and variable diversity of episymbiotic CPR bacteria and DPANN archaea in groundwater ecosystems.</title>
        <authorList>
            <person name="He C.Y."/>
            <person name="Keren R."/>
            <person name="Whittaker M."/>
            <person name="Farag I.F."/>
            <person name="Doudna J."/>
            <person name="Cate J.H.D."/>
            <person name="Banfield J.F."/>
        </authorList>
    </citation>
    <scope>NUCLEOTIDE SEQUENCE</scope>
    <source>
        <strain evidence="1">NC_groundwater_1813_Pr3_B-0.1um_71_17</strain>
    </source>
</reference>
<organism evidence="1 2">
    <name type="scientific">Eiseniibacteriota bacterium</name>
    <dbReference type="NCBI Taxonomy" id="2212470"/>
    <lineage>
        <taxon>Bacteria</taxon>
        <taxon>Candidatus Eiseniibacteriota</taxon>
    </lineage>
</organism>
<dbReference type="SUPFAM" id="SSF48371">
    <property type="entry name" value="ARM repeat"/>
    <property type="match status" value="1"/>
</dbReference>
<proteinExistence type="predicted"/>
<gene>
    <name evidence="1" type="ORF">HZA61_06595</name>
</gene>
<accession>A0A933W2R4</accession>
<evidence type="ECO:0000313" key="2">
    <source>
        <dbReference type="Proteomes" id="UP000696931"/>
    </source>
</evidence>
<name>A0A933W2R4_UNCEI</name>
<protein>
    <recommendedName>
        <fullName evidence="3">HEAT repeat domain-containing protein</fullName>
    </recommendedName>
</protein>
<dbReference type="InterPro" id="IPR049796">
    <property type="entry name" value="CdiI_Ct-like"/>
</dbReference>
<dbReference type="Proteomes" id="UP000696931">
    <property type="component" value="Unassembled WGS sequence"/>
</dbReference>
<evidence type="ECO:0000313" key="1">
    <source>
        <dbReference type="EMBL" id="MBI5169138.1"/>
    </source>
</evidence>
<evidence type="ECO:0008006" key="3">
    <source>
        <dbReference type="Google" id="ProtNLM"/>
    </source>
</evidence>
<dbReference type="EMBL" id="JACRIW010000042">
    <property type="protein sequence ID" value="MBI5169138.1"/>
    <property type="molecule type" value="Genomic_DNA"/>
</dbReference>
<comment type="caution">
    <text evidence="1">The sequence shown here is derived from an EMBL/GenBank/DDBJ whole genome shotgun (WGS) entry which is preliminary data.</text>
</comment>
<sequence>MKYQEPTPFSRESATAILHGDDVDAMCHALVGVAFHEPDWRWVQGECLRLLVHSAPAVRGLAATCLGHLARIHGEVDRALVEPALRLLLSDPEVGGRAEDALQDIERFCER</sequence>
<dbReference type="InterPro" id="IPR016024">
    <property type="entry name" value="ARM-type_fold"/>
</dbReference>
<dbReference type="AlphaFoldDB" id="A0A933W2R4"/>